<feature type="transmembrane region" description="Helical" evidence="5">
    <location>
        <begin position="380"/>
        <end position="400"/>
    </location>
</feature>
<feature type="transmembrane region" description="Helical" evidence="5">
    <location>
        <begin position="85"/>
        <end position="106"/>
    </location>
</feature>
<keyword evidence="2 5" id="KW-0812">Transmembrane</keyword>
<dbReference type="OrthoDB" id="2130629at2759"/>
<dbReference type="InterPro" id="IPR036259">
    <property type="entry name" value="MFS_trans_sf"/>
</dbReference>
<evidence type="ECO:0000313" key="8">
    <source>
        <dbReference type="Proteomes" id="UP000002258"/>
    </source>
</evidence>
<dbReference type="OMA" id="RIPYPML"/>
<feature type="transmembrane region" description="Helical" evidence="5">
    <location>
        <begin position="279"/>
        <end position="299"/>
    </location>
</feature>
<dbReference type="RefSeq" id="XP_001383480.2">
    <property type="nucleotide sequence ID" value="XM_001383443.1"/>
</dbReference>
<protein>
    <submittedName>
        <fullName evidence="7">MFS family transporter multidrug-resistance type transporter</fullName>
    </submittedName>
</protein>
<dbReference type="HOGENOM" id="CLU_000960_27_4_1"/>
<feature type="transmembrane region" description="Helical" evidence="5">
    <location>
        <begin position="178"/>
        <end position="198"/>
    </location>
</feature>
<feature type="transmembrane region" description="Helical" evidence="5">
    <location>
        <begin position="210"/>
        <end position="229"/>
    </location>
</feature>
<gene>
    <name evidence="7" type="primary">ATR2</name>
    <name evidence="7" type="ORF">PICST_30815</name>
</gene>
<dbReference type="GeneID" id="4838020"/>
<dbReference type="AlphaFoldDB" id="A3LRU6"/>
<dbReference type="GO" id="GO:0022857">
    <property type="term" value="F:transmembrane transporter activity"/>
    <property type="evidence" value="ECO:0007669"/>
    <property type="project" value="InterPro"/>
</dbReference>
<evidence type="ECO:0000256" key="4">
    <source>
        <dbReference type="ARBA" id="ARBA00023136"/>
    </source>
</evidence>
<dbReference type="CDD" id="cd17476">
    <property type="entry name" value="MFS_Amf1_MDR_like"/>
    <property type="match status" value="1"/>
</dbReference>
<reference evidence="7 8" key="1">
    <citation type="journal article" date="2007" name="Nat. Biotechnol.">
        <title>Genome sequence of the lignocellulose-bioconverting and xylose-fermenting yeast Pichia stipitis.</title>
        <authorList>
            <person name="Jeffries T.W."/>
            <person name="Grigoriev I.V."/>
            <person name="Grimwood J."/>
            <person name="Laplaza J.M."/>
            <person name="Aerts A."/>
            <person name="Salamov A."/>
            <person name="Schmutz J."/>
            <person name="Lindquist E."/>
            <person name="Dehal P."/>
            <person name="Shapiro H."/>
            <person name="Jin Y.S."/>
            <person name="Passoth V."/>
            <person name="Richardson P.M."/>
        </authorList>
    </citation>
    <scope>NUCLEOTIDE SEQUENCE [LARGE SCALE GENOMIC DNA]</scope>
    <source>
        <strain evidence="8">ATCC 58785 / CBS 6054 / NBRC 10063 / NRRL Y-11545</strain>
    </source>
</reference>
<feature type="transmembrane region" description="Helical" evidence="5">
    <location>
        <begin position="56"/>
        <end position="73"/>
    </location>
</feature>
<sequence>MLAEPNYQDISLSREIGFMVLMCLSQLLTQAAVSQTMISADYIAPTFGVSGSPGEISWFSASFSLTVGTFILISGRLGDMYGYKLLYIVGYIWFAVFSLATGFAGFGSSSVLFNVMRALQGIGPAIMMPNSQALISSFYPNTFRKSICMCLFGAVAPSGFTLGAFFSAIFAQFSWWPWTFWVCGIVSFFVAICAYFVIPNKIGTRSSVSFDFYGSTAGVAGMVLINFAWNQGPVVGWDKPYVYSMLIVGIFCIIGFLFIEKKVKDPLISQEVLKGETGAVLCCIAAGWSTFGIWLFYYFRWSMLVDGDTPILSVTKSLVVIFPGFIAALSTGYLVHRIPSSFILLIAMLAFFTGIVLMGTRPVGQIYWSQKFVSLIIEPFGMDMSFPAACIILSGALPAAQQGMAGSLVSTFVNYSISIGLGIAGTVEYYVTKNMEPSLDTTVYGMRRAFQMGYGLAGLGVLIACSFVYIQLVQRRKEANQESVGKNSLG</sequence>
<name>A3LRU6_PICST</name>
<feature type="transmembrane region" description="Helical" evidence="5">
    <location>
        <begin position="342"/>
        <end position="360"/>
    </location>
</feature>
<feature type="transmembrane region" description="Helical" evidence="5">
    <location>
        <begin position="311"/>
        <end position="335"/>
    </location>
</feature>
<evidence type="ECO:0000256" key="1">
    <source>
        <dbReference type="ARBA" id="ARBA00004141"/>
    </source>
</evidence>
<feature type="transmembrane region" description="Helical" evidence="5">
    <location>
        <begin position="412"/>
        <end position="431"/>
    </location>
</feature>
<dbReference type="InterPro" id="IPR020846">
    <property type="entry name" value="MFS_dom"/>
</dbReference>
<evidence type="ECO:0000256" key="2">
    <source>
        <dbReference type="ARBA" id="ARBA00022692"/>
    </source>
</evidence>
<dbReference type="InterPro" id="IPR011701">
    <property type="entry name" value="MFS"/>
</dbReference>
<dbReference type="InParanoid" id="A3LRU6"/>
<evidence type="ECO:0000256" key="5">
    <source>
        <dbReference type="SAM" id="Phobius"/>
    </source>
</evidence>
<evidence type="ECO:0000259" key="6">
    <source>
        <dbReference type="PROSITE" id="PS50850"/>
    </source>
</evidence>
<dbReference type="Gene3D" id="1.20.1250.20">
    <property type="entry name" value="MFS general substrate transporter like domains"/>
    <property type="match status" value="2"/>
</dbReference>
<feature type="transmembrane region" description="Helical" evidence="5">
    <location>
        <begin position="451"/>
        <end position="470"/>
    </location>
</feature>
<dbReference type="FunCoup" id="A3LRU6">
    <property type="interactions" value="42"/>
</dbReference>
<feature type="transmembrane region" description="Helical" evidence="5">
    <location>
        <begin position="151"/>
        <end position="172"/>
    </location>
</feature>
<feature type="transmembrane region" description="Helical" evidence="5">
    <location>
        <begin position="118"/>
        <end position="139"/>
    </location>
</feature>
<keyword evidence="8" id="KW-1185">Reference proteome</keyword>
<evidence type="ECO:0000313" key="7">
    <source>
        <dbReference type="EMBL" id="ABN65451.2"/>
    </source>
</evidence>
<organism evidence="7 8">
    <name type="scientific">Scheffersomyces stipitis (strain ATCC 58785 / CBS 6054 / NBRC 10063 / NRRL Y-11545)</name>
    <name type="common">Yeast</name>
    <name type="synonym">Pichia stipitis</name>
    <dbReference type="NCBI Taxonomy" id="322104"/>
    <lineage>
        <taxon>Eukaryota</taxon>
        <taxon>Fungi</taxon>
        <taxon>Dikarya</taxon>
        <taxon>Ascomycota</taxon>
        <taxon>Saccharomycotina</taxon>
        <taxon>Pichiomycetes</taxon>
        <taxon>Debaryomycetaceae</taxon>
        <taxon>Scheffersomyces</taxon>
    </lineage>
</organism>
<dbReference type="eggNOG" id="KOG0254">
    <property type="taxonomic scope" value="Eukaryota"/>
</dbReference>
<feature type="domain" description="Major facilitator superfamily (MFS) profile" evidence="6">
    <location>
        <begin position="18"/>
        <end position="476"/>
    </location>
</feature>
<dbReference type="KEGG" id="pic:PICST_30815"/>
<dbReference type="EMBL" id="CP000497">
    <property type="protein sequence ID" value="ABN65451.2"/>
    <property type="molecule type" value="Genomic_DNA"/>
</dbReference>
<keyword evidence="4 5" id="KW-0472">Membrane</keyword>
<dbReference type="PANTHER" id="PTHR42718">
    <property type="entry name" value="MAJOR FACILITATOR SUPERFAMILY MULTIDRUG TRANSPORTER MFSC"/>
    <property type="match status" value="1"/>
</dbReference>
<dbReference type="Pfam" id="PF07690">
    <property type="entry name" value="MFS_1"/>
    <property type="match status" value="1"/>
</dbReference>
<proteinExistence type="predicted"/>
<accession>A3LRU6</accession>
<dbReference type="SUPFAM" id="SSF103473">
    <property type="entry name" value="MFS general substrate transporter"/>
    <property type="match status" value="1"/>
</dbReference>
<keyword evidence="3 5" id="KW-1133">Transmembrane helix</keyword>
<dbReference type="Proteomes" id="UP000002258">
    <property type="component" value="Chromosome 3"/>
</dbReference>
<feature type="transmembrane region" description="Helical" evidence="5">
    <location>
        <begin position="241"/>
        <end position="259"/>
    </location>
</feature>
<dbReference type="GO" id="GO:0016020">
    <property type="term" value="C:membrane"/>
    <property type="evidence" value="ECO:0007669"/>
    <property type="project" value="UniProtKB-SubCell"/>
</dbReference>
<dbReference type="PANTHER" id="PTHR42718:SF1">
    <property type="entry name" value="LOW AFFINITY AMMONIUM TRANSPORTER"/>
    <property type="match status" value="1"/>
</dbReference>
<dbReference type="PROSITE" id="PS50850">
    <property type="entry name" value="MFS"/>
    <property type="match status" value="1"/>
</dbReference>
<evidence type="ECO:0000256" key="3">
    <source>
        <dbReference type="ARBA" id="ARBA00022989"/>
    </source>
</evidence>
<comment type="subcellular location">
    <subcellularLocation>
        <location evidence="1">Membrane</location>
        <topology evidence="1">Multi-pass membrane protein</topology>
    </subcellularLocation>
</comment>